<dbReference type="InterPro" id="IPR008861">
    <property type="entry name" value="GpX-like"/>
</dbReference>
<dbReference type="Pfam" id="PF05489">
    <property type="entry name" value="Phage_tail_X"/>
    <property type="match status" value="1"/>
</dbReference>
<organism evidence="1 2">
    <name type="scientific">Paenibacillus macquariensis</name>
    <dbReference type="NCBI Taxonomy" id="948756"/>
    <lineage>
        <taxon>Bacteria</taxon>
        <taxon>Bacillati</taxon>
        <taxon>Bacillota</taxon>
        <taxon>Bacilli</taxon>
        <taxon>Bacillales</taxon>
        <taxon>Paenibacillaceae</taxon>
        <taxon>Paenibacillus</taxon>
    </lineage>
</organism>
<dbReference type="EMBL" id="FTNK01000011">
    <property type="protein sequence ID" value="SIR35271.1"/>
    <property type="molecule type" value="Genomic_DNA"/>
</dbReference>
<protein>
    <recommendedName>
        <fullName evidence="3">Phage tail protein</fullName>
    </recommendedName>
</protein>
<dbReference type="Proteomes" id="UP000186666">
    <property type="component" value="Unassembled WGS sequence"/>
</dbReference>
<evidence type="ECO:0000313" key="2">
    <source>
        <dbReference type="Proteomes" id="UP000186666"/>
    </source>
</evidence>
<dbReference type="RefSeq" id="WP_068583931.1">
    <property type="nucleotide sequence ID" value="NZ_FTNK01000011.1"/>
</dbReference>
<evidence type="ECO:0008006" key="3">
    <source>
        <dbReference type="Google" id="ProtNLM"/>
    </source>
</evidence>
<gene>
    <name evidence="1" type="ORF">SAMN05421578_111162</name>
</gene>
<evidence type="ECO:0000313" key="1">
    <source>
        <dbReference type="EMBL" id="SIR35271.1"/>
    </source>
</evidence>
<name>A0ABY1K744_9BACL</name>
<proteinExistence type="predicted"/>
<comment type="caution">
    <text evidence="1">The sequence shown here is derived from an EMBL/GenBank/DDBJ whole genome shotgun (WGS) entry which is preliminary data.</text>
</comment>
<accession>A0ABY1K744</accession>
<sequence length="68" mass="7501">MTKYRTIQGDTWDGVAFKISGTESFMTTLMDANPDFIGTIIFSSGNILNVPEVVVDTADTLPPWRMGE</sequence>
<reference evidence="1 2" key="1">
    <citation type="submission" date="2017-01" db="EMBL/GenBank/DDBJ databases">
        <authorList>
            <person name="Varghese N."/>
            <person name="Submissions S."/>
        </authorList>
    </citation>
    <scope>NUCLEOTIDE SEQUENCE [LARGE SCALE GENOMIC DNA]</scope>
    <source>
        <strain evidence="1 2">ATCC 23464</strain>
    </source>
</reference>
<keyword evidence="2" id="KW-1185">Reference proteome</keyword>